<proteinExistence type="predicted"/>
<dbReference type="PANTHER" id="PTHR46388">
    <property type="entry name" value="NHL REPEAT-CONTAINING PROTEIN 2"/>
    <property type="match status" value="1"/>
</dbReference>
<gene>
    <name evidence="1" type="ORF">DCAF_LOCUS22067</name>
</gene>
<dbReference type="Proteomes" id="UP001314170">
    <property type="component" value="Unassembled WGS sequence"/>
</dbReference>
<accession>A0AAV1SGE8</accession>
<dbReference type="AlphaFoldDB" id="A0AAV1SGE8"/>
<dbReference type="EMBL" id="CAWUPB010001173">
    <property type="protein sequence ID" value="CAK7349353.1"/>
    <property type="molecule type" value="Genomic_DNA"/>
</dbReference>
<comment type="caution">
    <text evidence="1">The sequence shown here is derived from an EMBL/GenBank/DDBJ whole genome shotgun (WGS) entry which is preliminary data.</text>
</comment>
<name>A0AAV1SGE8_9ROSI</name>
<dbReference type="PANTHER" id="PTHR46388:SF3">
    <property type="entry name" value="DUF1618 DOMAIN-CONTAINING PROTEIN"/>
    <property type="match status" value="1"/>
</dbReference>
<evidence type="ECO:0000313" key="2">
    <source>
        <dbReference type="Proteomes" id="UP001314170"/>
    </source>
</evidence>
<organism evidence="1 2">
    <name type="scientific">Dovyalis caffra</name>
    <dbReference type="NCBI Taxonomy" id="77055"/>
    <lineage>
        <taxon>Eukaryota</taxon>
        <taxon>Viridiplantae</taxon>
        <taxon>Streptophyta</taxon>
        <taxon>Embryophyta</taxon>
        <taxon>Tracheophyta</taxon>
        <taxon>Spermatophyta</taxon>
        <taxon>Magnoliopsida</taxon>
        <taxon>eudicotyledons</taxon>
        <taxon>Gunneridae</taxon>
        <taxon>Pentapetalae</taxon>
        <taxon>rosids</taxon>
        <taxon>fabids</taxon>
        <taxon>Malpighiales</taxon>
        <taxon>Salicaceae</taxon>
        <taxon>Flacourtieae</taxon>
        <taxon>Dovyalis</taxon>
    </lineage>
</organism>
<keyword evidence="2" id="KW-1185">Reference proteome</keyword>
<sequence length="217" mass="24046">MASFLVHVTGRIDIRLNVDIPMDTKLVEPLQEGCIWRQARGAATEVLGAKDIVGSSEKVGVSQQWFDELDNLAFSTPGLEMTNEEDNATSGVQSQDERIHIDCAVNTSPGTSEVYSVIISMALYLKLRRHLHLQEDGQQKYARRIADILNPGRGGGMEKDSCIQLLLKSNCNLRDLIFVKPLHVRINLDSLNHPKADNSKDIILTDSAIEVNVSLEP</sequence>
<protein>
    <submittedName>
        <fullName evidence="1">Uncharacterized protein</fullName>
    </submittedName>
</protein>
<reference evidence="1 2" key="1">
    <citation type="submission" date="2024-01" db="EMBL/GenBank/DDBJ databases">
        <authorList>
            <person name="Waweru B."/>
        </authorList>
    </citation>
    <scope>NUCLEOTIDE SEQUENCE [LARGE SCALE GENOMIC DNA]</scope>
</reference>
<evidence type="ECO:0000313" key="1">
    <source>
        <dbReference type="EMBL" id="CAK7349353.1"/>
    </source>
</evidence>